<dbReference type="GO" id="GO:0005524">
    <property type="term" value="F:ATP binding"/>
    <property type="evidence" value="ECO:0007669"/>
    <property type="project" value="UniProtKB-UniRule"/>
</dbReference>
<keyword evidence="12" id="KW-0418">Kinase</keyword>
<evidence type="ECO:0000256" key="12">
    <source>
        <dbReference type="ARBA" id="ARBA00022777"/>
    </source>
</evidence>
<dbReference type="FunFam" id="1.10.510.10:FF:000135">
    <property type="entry name" value="Putative myosin light chain kinase 3"/>
    <property type="match status" value="1"/>
</dbReference>
<organism evidence="20 21">
    <name type="scientific">Ovis aries</name>
    <name type="common">Sheep</name>
    <dbReference type="NCBI Taxonomy" id="9940"/>
    <lineage>
        <taxon>Eukaryota</taxon>
        <taxon>Metazoa</taxon>
        <taxon>Chordata</taxon>
        <taxon>Craniata</taxon>
        <taxon>Vertebrata</taxon>
        <taxon>Euteleostomi</taxon>
        <taxon>Mammalia</taxon>
        <taxon>Eutheria</taxon>
        <taxon>Laurasiatheria</taxon>
        <taxon>Artiodactyla</taxon>
        <taxon>Ruminantia</taxon>
        <taxon>Pecora</taxon>
        <taxon>Bovidae</taxon>
        <taxon>Caprinae</taxon>
        <taxon>Ovis</taxon>
    </lineage>
</organism>
<dbReference type="InterPro" id="IPR042717">
    <property type="entry name" value="MLCK2_STKc"/>
</dbReference>
<feature type="compositionally biased region" description="Basic and acidic residues" evidence="18">
    <location>
        <begin position="940"/>
        <end position="952"/>
    </location>
</feature>
<feature type="compositionally biased region" description="Basic and acidic residues" evidence="18">
    <location>
        <begin position="127"/>
        <end position="136"/>
    </location>
</feature>
<dbReference type="InterPro" id="IPR000719">
    <property type="entry name" value="Prot_kinase_dom"/>
</dbReference>
<feature type="compositionally biased region" description="Basic and acidic residues" evidence="18">
    <location>
        <begin position="759"/>
        <end position="770"/>
    </location>
</feature>
<keyword evidence="14" id="KW-0112">Calmodulin-binding</keyword>
<dbReference type="Pfam" id="PF09041">
    <property type="entry name" value="Aurora-A_bind"/>
    <property type="match status" value="1"/>
</dbReference>
<reference evidence="20 21" key="1">
    <citation type="submission" date="2020-12" db="EMBL/GenBank/DDBJ databases">
        <title>De novo assembly of Tibetan sheep genome.</title>
        <authorList>
            <person name="Li X."/>
        </authorList>
    </citation>
    <scope>NUCLEOTIDE SEQUENCE [LARGE SCALE GENOMIC DNA]</scope>
    <source>
        <tissue evidence="20">Heart</tissue>
    </source>
</reference>
<feature type="domain" description="Protein kinase" evidence="19">
    <location>
        <begin position="1039"/>
        <end position="1294"/>
    </location>
</feature>
<dbReference type="SUPFAM" id="SSF56112">
    <property type="entry name" value="Protein kinase-like (PK-like)"/>
    <property type="match status" value="1"/>
</dbReference>
<keyword evidence="9" id="KW-0597">Phosphoprotein</keyword>
<feature type="compositionally biased region" description="Basic and acidic residues" evidence="18">
    <location>
        <begin position="776"/>
        <end position="817"/>
    </location>
</feature>
<dbReference type="InterPro" id="IPR027330">
    <property type="entry name" value="TPX2_central_dom"/>
</dbReference>
<comment type="similarity">
    <text evidence="3">Belongs to the protein kinase superfamily. CAMK Ser/Thr protein kinase family.</text>
</comment>
<evidence type="ECO:0000256" key="2">
    <source>
        <dbReference type="ARBA" id="ARBA00005885"/>
    </source>
</evidence>
<dbReference type="PROSITE" id="PS50011">
    <property type="entry name" value="PROTEIN_KINASE_DOM"/>
    <property type="match status" value="1"/>
</dbReference>
<accession>A0A836A5R9</accession>
<dbReference type="InterPro" id="IPR017441">
    <property type="entry name" value="Protein_kinase_ATP_BS"/>
</dbReference>
<keyword evidence="11 17" id="KW-0547">Nucleotide-binding</keyword>
<dbReference type="InterPro" id="IPR008271">
    <property type="entry name" value="Ser/Thr_kinase_AS"/>
</dbReference>
<dbReference type="FunFam" id="3.30.200.20:FF:000359">
    <property type="entry name" value="myosin light chain kinase 2, skeletal/cardiac muscle"/>
    <property type="match status" value="1"/>
</dbReference>
<evidence type="ECO:0000256" key="3">
    <source>
        <dbReference type="ARBA" id="ARBA00006692"/>
    </source>
</evidence>
<dbReference type="Pfam" id="PF06886">
    <property type="entry name" value="TPX2"/>
    <property type="match status" value="2"/>
</dbReference>
<evidence type="ECO:0000256" key="5">
    <source>
        <dbReference type="ARBA" id="ARBA00012430"/>
    </source>
</evidence>
<evidence type="ECO:0000256" key="14">
    <source>
        <dbReference type="ARBA" id="ARBA00022860"/>
    </source>
</evidence>
<evidence type="ECO:0000313" key="21">
    <source>
        <dbReference type="Proteomes" id="UP000664991"/>
    </source>
</evidence>
<evidence type="ECO:0000256" key="8">
    <source>
        <dbReference type="ARBA" id="ARBA00022527"/>
    </source>
</evidence>
<dbReference type="CDD" id="cd14190">
    <property type="entry name" value="STKc_MLCK2"/>
    <property type="match status" value="1"/>
</dbReference>
<keyword evidence="13 17" id="KW-0067">ATP-binding</keyword>
<feature type="compositionally biased region" description="Low complexity" evidence="18">
    <location>
        <begin position="966"/>
        <end position="976"/>
    </location>
</feature>
<feature type="compositionally biased region" description="Polar residues" evidence="18">
    <location>
        <begin position="109"/>
        <end position="118"/>
    </location>
</feature>
<dbReference type="PANTHER" id="PTHR24347">
    <property type="entry name" value="SERINE/THREONINE-PROTEIN KINASE"/>
    <property type="match status" value="1"/>
</dbReference>
<keyword evidence="8" id="KW-0723">Serine/threonine-protein kinase</keyword>
<dbReference type="Gene3D" id="3.30.200.20">
    <property type="entry name" value="Phosphorylase Kinase, domain 1"/>
    <property type="match status" value="1"/>
</dbReference>
<evidence type="ECO:0000313" key="20">
    <source>
        <dbReference type="EMBL" id="KAG5201774.1"/>
    </source>
</evidence>
<evidence type="ECO:0000256" key="1">
    <source>
        <dbReference type="ARBA" id="ARBA00004245"/>
    </source>
</evidence>
<evidence type="ECO:0000256" key="13">
    <source>
        <dbReference type="ARBA" id="ARBA00022840"/>
    </source>
</evidence>
<dbReference type="InterPro" id="IPR015128">
    <property type="entry name" value="Aurora-A-bd"/>
</dbReference>
<evidence type="ECO:0000259" key="19">
    <source>
        <dbReference type="PROSITE" id="PS50011"/>
    </source>
</evidence>
<evidence type="ECO:0000256" key="16">
    <source>
        <dbReference type="ARBA" id="ARBA00045834"/>
    </source>
</evidence>
<evidence type="ECO:0000256" key="15">
    <source>
        <dbReference type="ARBA" id="ARBA00023212"/>
    </source>
</evidence>
<proteinExistence type="inferred from homology"/>
<feature type="compositionally biased region" description="Basic residues" evidence="18">
    <location>
        <begin position="157"/>
        <end position="166"/>
    </location>
</feature>
<comment type="subunit">
    <text evidence="4">May interact with centrin.</text>
</comment>
<name>A0A836A5R9_SHEEP</name>
<dbReference type="GO" id="GO:0005856">
    <property type="term" value="C:cytoskeleton"/>
    <property type="evidence" value="ECO:0007669"/>
    <property type="project" value="UniProtKB-SubCell"/>
</dbReference>
<keyword evidence="15" id="KW-0206">Cytoskeleton</keyword>
<dbReference type="InterPro" id="IPR027329">
    <property type="entry name" value="TPX2_C"/>
</dbReference>
<sequence>MSQVTTSYSYDAPTDFINFSSLTDEEDTQHIDSWFDEKANLENKFPGKDGTGGLFQGKTPLRKANLHQDVTPLRPVDNTYNIQAEKENLVEESIPSNECPSMKVKETTSRNNQAQPQRRSLRLSAKKNLEQKEKQHVKMKAKRCGTPVIINEFPPSKKMKVSHNKKKLEEEEEGNACQDISEKNESSPGKAKGRHTAPCIPPVRQKILKSTEEQELEKRVKMQQEVVEMRKRNEEFKKFALAGAGQPVKKSVSQVTKSVDFHFRTDERIKQHPKNQEEYKEVNFTSELRKHPPSPARVTKGCTIVMPFNLSQGKKRTFDETASTYVPLAQQVEAFHKRTPTRYHLRNRKDDIMPLPSKSVVRICRDPQTPVLQTKHRTRPVTCKSAADLEAEELEKQQQYKFKAQELDPRILEGGPILPKKPPVKPPTQPVGFDLEIEKRIQERESKKKLEEEHYEFHSRPCPTKILEDVVGVPEKKELPITVPKSPAFALKNRIRMPTKEDEEEEEPVVIRAQPVPYFGMPFKPQIPVGRTVEICPFSFDSRDKERQLQKEKKIKELQKGEVPKFKAHPLPHFDTINLPEKKVKNTTQVEPFCLETDRRGALKAQTWKHQLDEELKQQKEAACFKARPNTVISQEPFVPKREKKSIIEGLSGSLVQEPFQLATEKRAKERQELEKRMAEVEALKAQQLEEARQQEEEQQKEELARLRKELLERLELDKQKHTPPYLMATENGAVELEIPSSSTDAAPKGAAGEGPPAAEKDPGPPDPQKDPGPPDPEKDAGPPNPEKELGPPDPKKEPDPLNSTKDTEAPAPEKGDGASAPPSTTSQGPEGEGGLQGEPAEGSAGQLAALPQETATAKADVKKPEAEQETPGSQDPGEGNLHKKVAEGQAASKKGTPAFLHSPSCPAAISSLEKPLAEKPLDETSDLIFEGVPVTPGPTEREPATVAEGEKNLPGGSQKEEEKAAGQAGQAGVQGDTSRGIEFQAVPSERAEVGQALSPTAREEDCFQILDDCPPPPAPFPHRIVELRPGNINNQFSLNSKEALGGGKFGAVCTCTEKATGLKLAAKVIKKQTPKDKEMVLLEIEVMNQLNHRNLIQLYAAIETPHEIVLFMEYIEGGELFERIVDEDYQLTEVDTMVFVRQICDGILFMHKMRVLHLDLKPENILCVNTTGHLVKIIDFGLARRYNPNEKLKVNFGTPEFLSPEVVNYDQISDKTDMWSLGVITYMLLSGLSPFLGDDDTETLNNVLSSNWYFDEETFEAVSDEAKDFVSNLIVKDQRARMSAAQCLAHPWLNNLAEKAKRCNRRLKSQILLKKYLMKRRWKKNFIAVSAANRFKKISSSGALMALGV</sequence>
<evidence type="ECO:0000256" key="11">
    <source>
        <dbReference type="ARBA" id="ARBA00022741"/>
    </source>
</evidence>
<dbReference type="Proteomes" id="UP000664991">
    <property type="component" value="Unassembled WGS sequence"/>
</dbReference>
<evidence type="ECO:0000256" key="17">
    <source>
        <dbReference type="PROSITE-ProRule" id="PRU10141"/>
    </source>
</evidence>
<dbReference type="Pfam" id="PF00069">
    <property type="entry name" value="Pkinase"/>
    <property type="match status" value="1"/>
</dbReference>
<dbReference type="EMBL" id="JAEMGP010000013">
    <property type="protein sequence ID" value="KAG5201774.1"/>
    <property type="molecule type" value="Genomic_DNA"/>
</dbReference>
<evidence type="ECO:0000256" key="7">
    <source>
        <dbReference type="ARBA" id="ARBA00022490"/>
    </source>
</evidence>
<comment type="caution">
    <text evidence="20">The sequence shown here is derived from an EMBL/GenBank/DDBJ whole genome shotgun (WGS) entry which is preliminary data.</text>
</comment>
<dbReference type="InterPro" id="IPR011009">
    <property type="entry name" value="Kinase-like_dom_sf"/>
</dbReference>
<comment type="subcellular location">
    <subcellularLocation>
        <location evidence="1">Cytoplasm</location>
        <location evidence="1">Cytoskeleton</location>
    </subcellularLocation>
</comment>
<dbReference type="Pfam" id="PF12214">
    <property type="entry name" value="TPX2_importin"/>
    <property type="match status" value="1"/>
</dbReference>
<feature type="region of interest" description="Disordered" evidence="18">
    <location>
        <begin position="715"/>
        <end position="977"/>
    </location>
</feature>
<dbReference type="SMART" id="SM00220">
    <property type="entry name" value="S_TKc"/>
    <property type="match status" value="1"/>
</dbReference>
<dbReference type="PROSITE" id="PS00108">
    <property type="entry name" value="PROTEIN_KINASE_ST"/>
    <property type="match status" value="1"/>
</dbReference>
<comment type="similarity">
    <text evidence="2">Belongs to the TPX2 family.</text>
</comment>
<dbReference type="GO" id="GO:0004687">
    <property type="term" value="F:myosin light chain kinase activity"/>
    <property type="evidence" value="ECO:0007669"/>
    <property type="project" value="UniProtKB-EC"/>
</dbReference>
<evidence type="ECO:0000256" key="4">
    <source>
        <dbReference type="ARBA" id="ARBA00011336"/>
    </source>
</evidence>
<evidence type="ECO:0000256" key="6">
    <source>
        <dbReference type="ARBA" id="ARBA00019315"/>
    </source>
</evidence>
<keyword evidence="7" id="KW-0963">Cytoplasm</keyword>
<dbReference type="EC" id="2.7.11.18" evidence="5"/>
<gene>
    <name evidence="20" type="ORF">JEQ12_004537</name>
</gene>
<feature type="region of interest" description="Disordered" evidence="18">
    <location>
        <begin position="91"/>
        <end position="205"/>
    </location>
</feature>
<dbReference type="GO" id="GO:0005516">
    <property type="term" value="F:calmodulin binding"/>
    <property type="evidence" value="ECO:0007669"/>
    <property type="project" value="UniProtKB-KW"/>
</dbReference>
<dbReference type="Gene3D" id="1.10.510.10">
    <property type="entry name" value="Transferase(Phosphotransferase) domain 1"/>
    <property type="match status" value="1"/>
</dbReference>
<evidence type="ECO:0000256" key="18">
    <source>
        <dbReference type="SAM" id="MobiDB-lite"/>
    </source>
</evidence>
<evidence type="ECO:0000256" key="9">
    <source>
        <dbReference type="ARBA" id="ARBA00022553"/>
    </source>
</evidence>
<protein>
    <recommendedName>
        <fullName evidence="6">Myosin light chain kinase 2, skeletal/cardiac muscle</fullName>
        <ecNumber evidence="5">2.7.11.18</ecNumber>
    </recommendedName>
</protein>
<dbReference type="PROSITE" id="PS00107">
    <property type="entry name" value="PROTEIN_KINASE_ATP"/>
    <property type="match status" value="1"/>
</dbReference>
<feature type="binding site" evidence="17">
    <location>
        <position position="1072"/>
    </location>
    <ligand>
        <name>ATP</name>
        <dbReference type="ChEBI" id="CHEBI:30616"/>
    </ligand>
</feature>
<keyword evidence="10" id="KW-0808">Transferase</keyword>
<comment type="function">
    <text evidence="16">Implicated in the level of global muscle contraction and cardiac function. Phosphorylates a specific serine in the N-terminus of a myosin light chain.</text>
</comment>
<feature type="compositionally biased region" description="Low complexity" evidence="18">
    <location>
        <begin position="746"/>
        <end position="758"/>
    </location>
</feature>
<evidence type="ECO:0000256" key="10">
    <source>
        <dbReference type="ARBA" id="ARBA00022679"/>
    </source>
</evidence>